<reference evidence="3" key="1">
    <citation type="submission" date="2011-12" db="EMBL/GenBank/DDBJ databases">
        <title>The complete genome of chromosome of Sulfobacillus acidophilus DSM 10332.</title>
        <authorList>
            <person name="Lucas S."/>
            <person name="Han J."/>
            <person name="Lapidus A."/>
            <person name="Bruce D."/>
            <person name="Goodwin L."/>
            <person name="Pitluck S."/>
            <person name="Peters L."/>
            <person name="Kyrpides N."/>
            <person name="Mavromatis K."/>
            <person name="Ivanova N."/>
            <person name="Mikhailova N."/>
            <person name="Chertkov O."/>
            <person name="Saunders E."/>
            <person name="Detter J.C."/>
            <person name="Tapia R."/>
            <person name="Han C."/>
            <person name="Land M."/>
            <person name="Hauser L."/>
            <person name="Markowitz V."/>
            <person name="Cheng J.-F."/>
            <person name="Hugenholtz P."/>
            <person name="Woyke T."/>
            <person name="Wu D."/>
            <person name="Pukall R."/>
            <person name="Gehrich-Schroeter G."/>
            <person name="Schneider S."/>
            <person name="Klenk H.-P."/>
            <person name="Eisen J.A."/>
        </authorList>
    </citation>
    <scope>NUCLEOTIDE SEQUENCE [LARGE SCALE GENOMIC DNA]</scope>
    <source>
        <strain evidence="3">ATCC 700253 / DSM 10332 / NAL</strain>
    </source>
</reference>
<dbReference type="PANTHER" id="PTHR40082:SF1">
    <property type="entry name" value="BLR5956 PROTEIN"/>
    <property type="match status" value="1"/>
</dbReference>
<dbReference type="AlphaFoldDB" id="G8TWD9"/>
<organism evidence="2 3">
    <name type="scientific">Sulfobacillus acidophilus (strain ATCC 700253 / DSM 10332 / NAL)</name>
    <dbReference type="NCBI Taxonomy" id="679936"/>
    <lineage>
        <taxon>Bacteria</taxon>
        <taxon>Bacillati</taxon>
        <taxon>Bacillota</taxon>
        <taxon>Clostridia</taxon>
        <taxon>Eubacteriales</taxon>
        <taxon>Clostridiales Family XVII. Incertae Sedis</taxon>
        <taxon>Sulfobacillus</taxon>
    </lineage>
</organism>
<dbReference type="STRING" id="679936.Sulac_1340"/>
<accession>G8TWD9</accession>
<dbReference type="Gene3D" id="3.40.50.10090">
    <property type="match status" value="2"/>
</dbReference>
<dbReference type="PANTHER" id="PTHR40082">
    <property type="entry name" value="BLR5956 PROTEIN"/>
    <property type="match status" value="1"/>
</dbReference>
<dbReference type="InterPro" id="IPR039793">
    <property type="entry name" value="UROS/Hem4"/>
</dbReference>
<gene>
    <name evidence="2" type="ordered locus">Sulac_1340</name>
</gene>
<dbReference type="EMBL" id="CP003179">
    <property type="protein sequence ID" value="AEW04837.1"/>
    <property type="molecule type" value="Genomic_DNA"/>
</dbReference>
<name>G8TWD9_SULAD</name>
<dbReference type="InterPro" id="IPR036108">
    <property type="entry name" value="4pyrrol_syn_uPrphyn_synt_sf"/>
</dbReference>
<feature type="domain" description="Tetrapyrrole biosynthesis uroporphyrinogen III synthase" evidence="1">
    <location>
        <begin position="185"/>
        <end position="405"/>
    </location>
</feature>
<sequence length="423" mass="48126">MDSAIVRKQVTLVGGSNGRVAYLTQAAWDVLEACDRIWLSSAFEDGGTDWREWPWSGKTVRAQWRDPTWRDSLQDDGSRQVAWVVPDSPAVSRDPDLVVGLSYLRQWRWQTAWVSGIPGWLFRLDELGLVTFPTTMTINGKVTIAWPSEVSFHDVPQFPWLHDQPLYNRTIVWLRDSPRAREAAGWLRQQGARVWIEPVSVIEPPERTDAWDRMLEQIARYDWLLLTSAEAVDRWFRRMREKSVDIRRLRAQIAVVGPETARLVRQVGLTVDLMPERDYSQGGLIEAFSAIPVRGSLMAFPGGQKNRRDLVEHLEARGARVDTAVIYRNRSVPLETATRLAIQNATVSALVFTASSQVEYLVEQLSMEERHRLRDIPLFSIGPATTGTLRQYGLVPAGEAATPNFRVLAELVRDRLAETSQKE</sequence>
<dbReference type="KEGG" id="sap:Sulac_1340"/>
<evidence type="ECO:0000313" key="3">
    <source>
        <dbReference type="Proteomes" id="UP000005439"/>
    </source>
</evidence>
<protein>
    <submittedName>
        <fullName evidence="2">Uroporphyrinogen III synthase HEM4</fullName>
    </submittedName>
</protein>
<dbReference type="InterPro" id="IPR003754">
    <property type="entry name" value="4pyrrol_synth_uPrphyn_synth"/>
</dbReference>
<evidence type="ECO:0000313" key="2">
    <source>
        <dbReference type="EMBL" id="AEW04837.1"/>
    </source>
</evidence>
<evidence type="ECO:0000259" key="1">
    <source>
        <dbReference type="Pfam" id="PF02602"/>
    </source>
</evidence>
<dbReference type="Pfam" id="PF02602">
    <property type="entry name" value="HEM4"/>
    <property type="match status" value="1"/>
</dbReference>
<keyword evidence="3" id="KW-1185">Reference proteome</keyword>
<dbReference type="PATRIC" id="fig|679936.5.peg.1403"/>
<dbReference type="GO" id="GO:0004852">
    <property type="term" value="F:uroporphyrinogen-III synthase activity"/>
    <property type="evidence" value="ECO:0007669"/>
    <property type="project" value="InterPro"/>
</dbReference>
<proteinExistence type="predicted"/>
<dbReference type="CDD" id="cd06578">
    <property type="entry name" value="HemD"/>
    <property type="match status" value="1"/>
</dbReference>
<dbReference type="HOGENOM" id="CLU_648788_0_0_9"/>
<reference evidence="2 3" key="2">
    <citation type="journal article" date="2012" name="Stand. Genomic Sci.">
        <title>Complete genome sequence of the moderately thermophilic mineral-sulfide-oxidizing firmicute Sulfobacillus acidophilus type strain (NAL(T)).</title>
        <authorList>
            <person name="Anderson I."/>
            <person name="Chertkov O."/>
            <person name="Chen A."/>
            <person name="Saunders E."/>
            <person name="Lapidus A."/>
            <person name="Nolan M."/>
            <person name="Lucas S."/>
            <person name="Hammon N."/>
            <person name="Deshpande S."/>
            <person name="Cheng J.F."/>
            <person name="Han C."/>
            <person name="Tapia R."/>
            <person name="Goodwin L.A."/>
            <person name="Pitluck S."/>
            <person name="Liolios K."/>
            <person name="Pagani I."/>
            <person name="Ivanova N."/>
            <person name="Mikhailova N."/>
            <person name="Pati A."/>
            <person name="Palaniappan K."/>
            <person name="Land M."/>
            <person name="Pan C."/>
            <person name="Rohde M."/>
            <person name="Pukall R."/>
            <person name="Goker M."/>
            <person name="Detter J.C."/>
            <person name="Woyke T."/>
            <person name="Bristow J."/>
            <person name="Eisen J.A."/>
            <person name="Markowitz V."/>
            <person name="Hugenholtz P."/>
            <person name="Kyrpides N.C."/>
            <person name="Klenk H.P."/>
            <person name="Mavromatis K."/>
        </authorList>
    </citation>
    <scope>NUCLEOTIDE SEQUENCE [LARGE SCALE GENOMIC DNA]</scope>
    <source>
        <strain evidence="3">ATCC 700253 / DSM 10332 / NAL</strain>
    </source>
</reference>
<dbReference type="GO" id="GO:0006780">
    <property type="term" value="P:uroporphyrinogen III biosynthetic process"/>
    <property type="evidence" value="ECO:0007669"/>
    <property type="project" value="InterPro"/>
</dbReference>
<dbReference type="Proteomes" id="UP000005439">
    <property type="component" value="Chromosome"/>
</dbReference>
<dbReference type="SUPFAM" id="SSF69618">
    <property type="entry name" value="HemD-like"/>
    <property type="match status" value="1"/>
</dbReference>